<dbReference type="Proteomes" id="UP000188246">
    <property type="component" value="Chromosome"/>
</dbReference>
<dbReference type="PANTHER" id="PTHR11575">
    <property type="entry name" value="5'-NUCLEOTIDASE-RELATED"/>
    <property type="match status" value="1"/>
</dbReference>
<dbReference type="InterPro" id="IPR019931">
    <property type="entry name" value="LPXTG_anchor"/>
</dbReference>
<feature type="chain" id="PRO_5043680193" evidence="7">
    <location>
        <begin position="32"/>
        <end position="1363"/>
    </location>
</feature>
<dbReference type="InterPro" id="IPR029052">
    <property type="entry name" value="Metallo-depent_PP-like"/>
</dbReference>
<protein>
    <submittedName>
        <fullName evidence="8">Uncharacterized protein</fullName>
    </submittedName>
</protein>
<organism evidence="8 9">
    <name type="scientific">Vagococcus penaei</name>
    <dbReference type="NCBI Taxonomy" id="633807"/>
    <lineage>
        <taxon>Bacteria</taxon>
        <taxon>Bacillati</taxon>
        <taxon>Bacillota</taxon>
        <taxon>Bacilli</taxon>
        <taxon>Lactobacillales</taxon>
        <taxon>Enterococcaceae</taxon>
        <taxon>Vagococcus</taxon>
    </lineage>
</organism>
<feature type="signal peptide" evidence="7">
    <location>
        <begin position="1"/>
        <end position="31"/>
    </location>
</feature>
<dbReference type="Pfam" id="PF02872">
    <property type="entry name" value="5_nucleotid_C"/>
    <property type="match status" value="2"/>
</dbReference>
<dbReference type="PANTHER" id="PTHR11575:SF24">
    <property type="entry name" value="5'-NUCLEOTIDASE"/>
    <property type="match status" value="1"/>
</dbReference>
<dbReference type="RefSeq" id="WP_077275477.1">
    <property type="nucleotide sequence ID" value="NZ_CP019609.1"/>
</dbReference>
<evidence type="ECO:0000256" key="6">
    <source>
        <dbReference type="SAM" id="Phobius"/>
    </source>
</evidence>
<dbReference type="InterPro" id="IPR004843">
    <property type="entry name" value="Calcineurin-like_PHP"/>
</dbReference>
<dbReference type="GO" id="GO:0008253">
    <property type="term" value="F:5'-nucleotidase activity"/>
    <property type="evidence" value="ECO:0007669"/>
    <property type="project" value="TreeGrafter"/>
</dbReference>
<evidence type="ECO:0000256" key="2">
    <source>
        <dbReference type="ARBA" id="ARBA00022525"/>
    </source>
</evidence>
<dbReference type="SUPFAM" id="SSF56300">
    <property type="entry name" value="Metallo-dependent phosphatases"/>
    <property type="match status" value="2"/>
</dbReference>
<sequence>MFKSKKVKQLVVGALSVLTLGMVLPSSLSLAEGDTITSSSGNALKTDTSGKEEKETDNTQTKESSTKKEAERPKAITKKEVKIMHTNDMHGRLEYLEDKYSPSIGMGRVKTFKDNQKPTLLVDAGDAMQGLPISNYTEGMDMVKAMNAVGYDAMTLGNHEFDFGLDRALTYKNALTFPIVSANVYYKTGERPFDPYTIVEKDVNGEKQSFALIGLTTPETTVKTHPNNIEKVTFKKPAPVAIDVMKEIGDKADYFIFMTHLGVDETTVEDETSQYLAKQLAANFPDKKIFIADGHSHTPLPEGAREGHVLIGQTGNYLNNVGMMTGTYSGEEVTTQAVLHPFSELKSLTPDPKVEAIVQAAKQNFGAEMSQVALENNQIMFNGERENVRSQETNLGNIIGDAIYHYGQSGFKTPSDFAVVNGGGIRQSIKPGKVTKGDLVGVMPFGNTISQIKVTGNEIYQMFEHSLRSIPAVDGQGQVILDSNGLPKLGANGGFLHVSESLKVTYDSNLPGTNTETGEIGKRVLSIKLKDKTGKFTEVPRNDTTVYNMATNDFLAAGGDGYTMFQGKAVEEGPSMDAAFLGYLTNLKAKELAEYTEEFPAKRIVSQKSDGAMTGEFNFTIMHTNDMHGRMQYVEGKSVGLAKLKTYKDTIKPTLMLDAGDALQGLAISNFTKGEGMAKAMSLVPYDGVGVGNHEFDFGYEQAMAYKKQLPMISANVIKDGKSAFDAYKIIEKDGKKFGVIGLTTPETAFKTHPNNVKGITFEDPIPVAKKLIDDLKEKVDAFAIISHLGVDPTTPENWRGDTLAQELSTTYPSEKIIILDGHSHTALAGGKQFGNVLLAQTGNYLNNVGLITVSYKDNQPTFEAKLVPATEFKDITENTEIKAIVSENEKQFDHVMSEVVIKDNPVYLEGDGAYGRTRETNLGDLIADALYNYGQTGFKGGPSDLAVINGGGIRTSVNKGKVTKGDLLAVLPFGNSIAQIDVTGKQLIEMFEQSLRSDIQVDEKTGQPILDERGFPLLGRNGGFLQVSDSVQVSYDPLAVGAKPEENRAGQRVLSLKIKDRKTDKFELVKADQTYKLATNDFLSAGGDGYTMLGGAREEGPSMDIILTDFLQEISSDKSAKVTALAAKKYQLSDYAESFPYKRVIPNKQETAINSLMNRMTELKKLAADDYTAHSWQAFQEQIVDVPTILESKDEDAAAAKLDELKNSETDVLVSIKELKSDVTAAKKQQAKAYTKVTWEPFKQALVDAEKVLVDSQDVTIVVTNKKVLETRDALNQATKSLVKVSSQESGNETDPQPETGKPVVSEESGKGKGSSVTRKPNQDSKTNRVLPKTGEQENQLAIVGLLLVGTASVVIYLKRTA</sequence>
<dbReference type="GO" id="GO:0030288">
    <property type="term" value="C:outer membrane-bounded periplasmic space"/>
    <property type="evidence" value="ECO:0007669"/>
    <property type="project" value="TreeGrafter"/>
</dbReference>
<dbReference type="InterPro" id="IPR006146">
    <property type="entry name" value="5'-Nucleotdase_CS"/>
</dbReference>
<name>A0A1Q2D4R0_9ENTE</name>
<evidence type="ECO:0000256" key="7">
    <source>
        <dbReference type="SAM" id="SignalP"/>
    </source>
</evidence>
<dbReference type="GO" id="GO:0000166">
    <property type="term" value="F:nucleotide binding"/>
    <property type="evidence" value="ECO:0007669"/>
    <property type="project" value="InterPro"/>
</dbReference>
<dbReference type="InterPro" id="IPR006179">
    <property type="entry name" value="5_nucleotidase/apyrase"/>
</dbReference>
<keyword evidence="3 7" id="KW-0732">Signal</keyword>
<feature type="compositionally biased region" description="Polar residues" evidence="5">
    <location>
        <begin position="1283"/>
        <end position="1298"/>
    </location>
</feature>
<accession>A0A1Q2D4R0</accession>
<proteinExistence type="predicted"/>
<keyword evidence="2" id="KW-0964">Secreted</keyword>
<dbReference type="PRINTS" id="PR01607">
    <property type="entry name" value="APYRASEFAMLY"/>
</dbReference>
<dbReference type="GO" id="GO:0008768">
    <property type="term" value="F:UDP-sugar diphosphatase activity"/>
    <property type="evidence" value="ECO:0007669"/>
    <property type="project" value="TreeGrafter"/>
</dbReference>
<dbReference type="Gene3D" id="3.60.21.10">
    <property type="match status" value="2"/>
</dbReference>
<dbReference type="EMBL" id="CP019609">
    <property type="protein sequence ID" value="AQP53386.1"/>
    <property type="molecule type" value="Genomic_DNA"/>
</dbReference>
<dbReference type="GO" id="GO:0009166">
    <property type="term" value="P:nucleotide catabolic process"/>
    <property type="evidence" value="ECO:0007669"/>
    <property type="project" value="InterPro"/>
</dbReference>
<feature type="transmembrane region" description="Helical" evidence="6">
    <location>
        <begin position="1342"/>
        <end position="1359"/>
    </location>
</feature>
<dbReference type="Gene3D" id="3.90.780.10">
    <property type="entry name" value="5'-Nucleotidase, C-terminal domain"/>
    <property type="match status" value="2"/>
</dbReference>
<dbReference type="PROSITE" id="PS00785">
    <property type="entry name" value="5_NUCLEOTIDASE_1"/>
    <property type="match status" value="1"/>
</dbReference>
<feature type="compositionally biased region" description="Polar residues" evidence="5">
    <location>
        <begin position="35"/>
        <end position="47"/>
    </location>
</feature>
<feature type="compositionally biased region" description="Basic and acidic residues" evidence="5">
    <location>
        <begin position="48"/>
        <end position="57"/>
    </location>
</feature>
<dbReference type="STRING" id="633807.BW732_03465"/>
<dbReference type="NCBIfam" id="TIGR01167">
    <property type="entry name" value="LPXTG_anchor"/>
    <property type="match status" value="1"/>
</dbReference>
<keyword evidence="1" id="KW-0134">Cell wall</keyword>
<evidence type="ECO:0000256" key="4">
    <source>
        <dbReference type="ARBA" id="ARBA00023088"/>
    </source>
</evidence>
<dbReference type="KEGG" id="vpi:BW732_03465"/>
<evidence type="ECO:0000313" key="9">
    <source>
        <dbReference type="Proteomes" id="UP000188246"/>
    </source>
</evidence>
<feature type="compositionally biased region" description="Basic and acidic residues" evidence="5">
    <location>
        <begin position="64"/>
        <end position="76"/>
    </location>
</feature>
<evidence type="ECO:0000256" key="5">
    <source>
        <dbReference type="SAM" id="MobiDB-lite"/>
    </source>
</evidence>
<keyword evidence="6" id="KW-0812">Transmembrane</keyword>
<dbReference type="SUPFAM" id="SSF55816">
    <property type="entry name" value="5'-nucleotidase (syn. UDP-sugar hydrolase), C-terminal domain"/>
    <property type="match status" value="2"/>
</dbReference>
<evidence type="ECO:0000313" key="8">
    <source>
        <dbReference type="EMBL" id="AQP53386.1"/>
    </source>
</evidence>
<keyword evidence="4" id="KW-0572">Peptidoglycan-anchor</keyword>
<dbReference type="PROSITE" id="PS00786">
    <property type="entry name" value="5_NUCLEOTIDASE_2"/>
    <property type="match status" value="2"/>
</dbReference>
<dbReference type="GO" id="GO:0046872">
    <property type="term" value="F:metal ion binding"/>
    <property type="evidence" value="ECO:0007669"/>
    <property type="project" value="InterPro"/>
</dbReference>
<keyword evidence="6" id="KW-0472">Membrane</keyword>
<evidence type="ECO:0000256" key="3">
    <source>
        <dbReference type="ARBA" id="ARBA00022729"/>
    </source>
</evidence>
<feature type="region of interest" description="Disordered" evidence="5">
    <location>
        <begin position="32"/>
        <end position="76"/>
    </location>
</feature>
<keyword evidence="6" id="KW-1133">Transmembrane helix</keyword>
<dbReference type="InterPro" id="IPR036907">
    <property type="entry name" value="5'-Nucleotdase_C_sf"/>
</dbReference>
<dbReference type="Pfam" id="PF00746">
    <property type="entry name" value="Gram_pos_anchor"/>
    <property type="match status" value="1"/>
</dbReference>
<dbReference type="OrthoDB" id="9801679at2"/>
<reference evidence="8 9" key="1">
    <citation type="journal article" date="2010" name="Int. J. Syst. Evol. Microbiol.">
        <title>Vagococcus penaei sp. nov., isolated from spoilage microbiota of cooked shrimp (Penaeus vannamei).</title>
        <authorList>
            <person name="Jaffres E."/>
            <person name="Prevost H."/>
            <person name="Rossero A."/>
            <person name="Joffraud J.J."/>
            <person name="Dousset X."/>
        </authorList>
    </citation>
    <scope>NUCLEOTIDE SEQUENCE [LARGE SCALE GENOMIC DNA]</scope>
    <source>
        <strain evidence="8 9">CD276</strain>
    </source>
</reference>
<gene>
    <name evidence="8" type="ORF">BW732_03465</name>
</gene>
<keyword evidence="9" id="KW-1185">Reference proteome</keyword>
<feature type="region of interest" description="Disordered" evidence="5">
    <location>
        <begin position="1283"/>
        <end position="1334"/>
    </location>
</feature>
<dbReference type="Pfam" id="PF00149">
    <property type="entry name" value="Metallophos"/>
    <property type="match status" value="2"/>
</dbReference>
<dbReference type="PROSITE" id="PS50847">
    <property type="entry name" value="GRAM_POS_ANCHORING"/>
    <property type="match status" value="1"/>
</dbReference>
<evidence type="ECO:0000256" key="1">
    <source>
        <dbReference type="ARBA" id="ARBA00022512"/>
    </source>
</evidence>
<dbReference type="InterPro" id="IPR008334">
    <property type="entry name" value="5'-Nucleotdase_C"/>
</dbReference>